<keyword evidence="3" id="KW-1185">Reference proteome</keyword>
<dbReference type="InterPro" id="IPR023674">
    <property type="entry name" value="Ribosomal_uL1-like"/>
</dbReference>
<accession>A0A9J6FKB3</accession>
<sequence>MGYKLNHERLHRCISAVLKESSRKRRGFLEFADLQVAFTDYSHLRNKGIKGTVVLTHISRPNIRVCVLGDAEHCEEARANDLPFKTSRHLRHLDRRFCCQYDYINTLTNGFDAFLKHTPVGNALEAAGKWPKKLSHCQPLVEQVDKVTATISFCFGGESPRGLVVGNVMMSPEWLAEHSRSTGLTSAPFTPNPPWDLRSEFTELLPPMLPSQPLVVSESHVQSGVPYPGYVTCTAKARARALPNKAVHRSAGASDVPSLPGSHAGRSRLSEPCPRQLIEC</sequence>
<dbReference type="OrthoDB" id="2449818at2759"/>
<gene>
    <name evidence="2" type="ORF">HPB48_015204</name>
</gene>
<feature type="region of interest" description="Disordered" evidence="1">
    <location>
        <begin position="246"/>
        <end position="273"/>
    </location>
</feature>
<evidence type="ECO:0000256" key="1">
    <source>
        <dbReference type="SAM" id="MobiDB-lite"/>
    </source>
</evidence>
<dbReference type="SUPFAM" id="SSF56808">
    <property type="entry name" value="Ribosomal protein L1"/>
    <property type="match status" value="1"/>
</dbReference>
<evidence type="ECO:0000313" key="3">
    <source>
        <dbReference type="Proteomes" id="UP000821853"/>
    </source>
</evidence>
<dbReference type="VEuPathDB" id="VectorBase:HLOH_054675"/>
<dbReference type="Gene3D" id="3.40.50.790">
    <property type="match status" value="1"/>
</dbReference>
<organism evidence="2 3">
    <name type="scientific">Haemaphysalis longicornis</name>
    <name type="common">Bush tick</name>
    <dbReference type="NCBI Taxonomy" id="44386"/>
    <lineage>
        <taxon>Eukaryota</taxon>
        <taxon>Metazoa</taxon>
        <taxon>Ecdysozoa</taxon>
        <taxon>Arthropoda</taxon>
        <taxon>Chelicerata</taxon>
        <taxon>Arachnida</taxon>
        <taxon>Acari</taxon>
        <taxon>Parasitiformes</taxon>
        <taxon>Ixodida</taxon>
        <taxon>Ixodoidea</taxon>
        <taxon>Ixodidae</taxon>
        <taxon>Haemaphysalinae</taxon>
        <taxon>Haemaphysalis</taxon>
    </lineage>
</organism>
<protein>
    <submittedName>
        <fullName evidence="2">Uncharacterized protein</fullName>
    </submittedName>
</protein>
<dbReference type="AlphaFoldDB" id="A0A9J6FKB3"/>
<dbReference type="Gene3D" id="3.30.190.20">
    <property type="match status" value="1"/>
</dbReference>
<dbReference type="EMBL" id="JABSTR010000001">
    <property type="protein sequence ID" value="KAH9362833.1"/>
    <property type="molecule type" value="Genomic_DNA"/>
</dbReference>
<comment type="caution">
    <text evidence="2">The sequence shown here is derived from an EMBL/GenBank/DDBJ whole genome shotgun (WGS) entry which is preliminary data.</text>
</comment>
<dbReference type="Proteomes" id="UP000821853">
    <property type="component" value="Chromosome 1"/>
</dbReference>
<dbReference type="InterPro" id="IPR016095">
    <property type="entry name" value="Ribosomal_uL1_3-a/b-sand"/>
</dbReference>
<name>A0A9J6FKB3_HAELO</name>
<proteinExistence type="predicted"/>
<reference evidence="2 3" key="1">
    <citation type="journal article" date="2020" name="Cell">
        <title>Large-Scale Comparative Analyses of Tick Genomes Elucidate Their Genetic Diversity and Vector Capacities.</title>
        <authorList>
            <consortium name="Tick Genome and Microbiome Consortium (TIGMIC)"/>
            <person name="Jia N."/>
            <person name="Wang J."/>
            <person name="Shi W."/>
            <person name="Du L."/>
            <person name="Sun Y."/>
            <person name="Zhan W."/>
            <person name="Jiang J.F."/>
            <person name="Wang Q."/>
            <person name="Zhang B."/>
            <person name="Ji P."/>
            <person name="Bell-Sakyi L."/>
            <person name="Cui X.M."/>
            <person name="Yuan T.T."/>
            <person name="Jiang B.G."/>
            <person name="Yang W.F."/>
            <person name="Lam T.T."/>
            <person name="Chang Q.C."/>
            <person name="Ding S.J."/>
            <person name="Wang X.J."/>
            <person name="Zhu J.G."/>
            <person name="Ruan X.D."/>
            <person name="Zhao L."/>
            <person name="Wei J.T."/>
            <person name="Ye R.Z."/>
            <person name="Que T.C."/>
            <person name="Du C.H."/>
            <person name="Zhou Y.H."/>
            <person name="Cheng J.X."/>
            <person name="Dai P.F."/>
            <person name="Guo W.B."/>
            <person name="Han X.H."/>
            <person name="Huang E.J."/>
            <person name="Li L.F."/>
            <person name="Wei W."/>
            <person name="Gao Y.C."/>
            <person name="Liu J.Z."/>
            <person name="Shao H.Z."/>
            <person name="Wang X."/>
            <person name="Wang C.C."/>
            <person name="Yang T.C."/>
            <person name="Huo Q.B."/>
            <person name="Li W."/>
            <person name="Chen H.Y."/>
            <person name="Chen S.E."/>
            <person name="Zhou L.G."/>
            <person name="Ni X.B."/>
            <person name="Tian J.H."/>
            <person name="Sheng Y."/>
            <person name="Liu T."/>
            <person name="Pan Y.S."/>
            <person name="Xia L.Y."/>
            <person name="Li J."/>
            <person name="Zhao F."/>
            <person name="Cao W.C."/>
        </authorList>
    </citation>
    <scope>NUCLEOTIDE SEQUENCE [LARGE SCALE GENOMIC DNA]</scope>
    <source>
        <strain evidence="2">HaeL-2018</strain>
    </source>
</reference>
<evidence type="ECO:0000313" key="2">
    <source>
        <dbReference type="EMBL" id="KAH9362833.1"/>
    </source>
</evidence>